<evidence type="ECO:0008006" key="3">
    <source>
        <dbReference type="Google" id="ProtNLM"/>
    </source>
</evidence>
<protein>
    <recommendedName>
        <fullName evidence="3">rRNA biogenesis protein rrp5</fullName>
    </recommendedName>
</protein>
<dbReference type="AlphaFoldDB" id="A0A239I1L4"/>
<name>A0A239I1L4_9FIRM</name>
<reference evidence="1 2" key="1">
    <citation type="submission" date="2017-06" db="EMBL/GenBank/DDBJ databases">
        <authorList>
            <person name="Kim H.J."/>
            <person name="Triplett B.A."/>
        </authorList>
    </citation>
    <scope>NUCLEOTIDE SEQUENCE [LARGE SCALE GENOMIC DNA]</scope>
    <source>
        <strain evidence="1 2">SCA</strain>
    </source>
</reference>
<dbReference type="OrthoDB" id="1667378at2"/>
<evidence type="ECO:0000313" key="2">
    <source>
        <dbReference type="Proteomes" id="UP000198304"/>
    </source>
</evidence>
<proteinExistence type="predicted"/>
<keyword evidence="2" id="KW-1185">Reference proteome</keyword>
<dbReference type="Proteomes" id="UP000198304">
    <property type="component" value="Unassembled WGS sequence"/>
</dbReference>
<evidence type="ECO:0000313" key="1">
    <source>
        <dbReference type="EMBL" id="SNS87477.1"/>
    </source>
</evidence>
<accession>A0A239I1L4</accession>
<dbReference type="RefSeq" id="WP_089284428.1">
    <property type="nucleotide sequence ID" value="NZ_FZOJ01000025.1"/>
</dbReference>
<organism evidence="1 2">
    <name type="scientific">Anaerovirgula multivorans</name>
    <dbReference type="NCBI Taxonomy" id="312168"/>
    <lineage>
        <taxon>Bacteria</taxon>
        <taxon>Bacillati</taxon>
        <taxon>Bacillota</taxon>
        <taxon>Clostridia</taxon>
        <taxon>Peptostreptococcales</taxon>
        <taxon>Natronincolaceae</taxon>
        <taxon>Anaerovirgula</taxon>
    </lineage>
</organism>
<gene>
    <name evidence="1" type="ORF">SAMN05446037_102516</name>
</gene>
<sequence length="104" mass="11567">MSKIKHALEVVSGLRSLADSIEGLVEVLEGNATETKVEKIEEQEVKKEAEKLPTLEEVRAKLAVLSQNGKQVQVKELITEFGAKKLSDIPAERYPELLEKVEVL</sequence>
<dbReference type="EMBL" id="FZOJ01000025">
    <property type="protein sequence ID" value="SNS87477.1"/>
    <property type="molecule type" value="Genomic_DNA"/>
</dbReference>